<dbReference type="InterPro" id="IPR014717">
    <property type="entry name" value="Transl_elong_EF1B/ribsomal_bS6"/>
</dbReference>
<sequence length="172" mass="19093">MKAVLKRGVYISLFLVLGTVLSIALLLRQAKDVQSAKTVHDQTKALLNKKEIATGLLEKYQGEDQKILELYPDERSIIKFVDVVENLGSLYGSSPEFNFGTQSTLKDRSGYPYLPFTISFTGEIDSLLGFLESYENMPYLTAITSIEAKSLSGIEGSGTYIIRGNVYVSENF</sequence>
<dbReference type="AlphaFoldDB" id="A0A2H0BTS4"/>
<evidence type="ECO:0000313" key="1">
    <source>
        <dbReference type="EMBL" id="PIP61077.1"/>
    </source>
</evidence>
<organism evidence="1 2">
    <name type="scientific">Candidatus Roizmanbacteria bacterium CG22_combo_CG10-13_8_21_14_all_38_20</name>
    <dbReference type="NCBI Taxonomy" id="1974862"/>
    <lineage>
        <taxon>Bacteria</taxon>
        <taxon>Candidatus Roizmaniibacteriota</taxon>
    </lineage>
</organism>
<name>A0A2H0BTS4_9BACT</name>
<proteinExistence type="predicted"/>
<evidence type="ECO:0000313" key="2">
    <source>
        <dbReference type="Proteomes" id="UP000231246"/>
    </source>
</evidence>
<reference evidence="1 2" key="1">
    <citation type="submission" date="2017-09" db="EMBL/GenBank/DDBJ databases">
        <title>Depth-based differentiation of microbial function through sediment-hosted aquifers and enrichment of novel symbionts in the deep terrestrial subsurface.</title>
        <authorList>
            <person name="Probst A.J."/>
            <person name="Ladd B."/>
            <person name="Jarett J.K."/>
            <person name="Geller-Mcgrath D.E."/>
            <person name="Sieber C.M."/>
            <person name="Emerson J.B."/>
            <person name="Anantharaman K."/>
            <person name="Thomas B.C."/>
            <person name="Malmstrom R."/>
            <person name="Stieglmeier M."/>
            <person name="Klingl A."/>
            <person name="Woyke T."/>
            <person name="Ryan C.M."/>
            <person name="Banfield J.F."/>
        </authorList>
    </citation>
    <scope>NUCLEOTIDE SEQUENCE [LARGE SCALE GENOMIC DNA]</scope>
    <source>
        <strain evidence="1">CG22_combo_CG10-13_8_21_14_all_38_20</strain>
    </source>
</reference>
<comment type="caution">
    <text evidence="1">The sequence shown here is derived from an EMBL/GenBank/DDBJ whole genome shotgun (WGS) entry which is preliminary data.</text>
</comment>
<accession>A0A2H0BTS4</accession>
<dbReference type="EMBL" id="PCTA01000035">
    <property type="protein sequence ID" value="PIP61077.1"/>
    <property type="molecule type" value="Genomic_DNA"/>
</dbReference>
<dbReference type="Gene3D" id="3.30.70.60">
    <property type="match status" value="1"/>
</dbReference>
<gene>
    <name evidence="1" type="ORF">COW99_06170</name>
</gene>
<dbReference type="Proteomes" id="UP000231246">
    <property type="component" value="Unassembled WGS sequence"/>
</dbReference>
<protein>
    <recommendedName>
        <fullName evidence="3">Pilus assembly protein PilO</fullName>
    </recommendedName>
</protein>
<evidence type="ECO:0008006" key="3">
    <source>
        <dbReference type="Google" id="ProtNLM"/>
    </source>
</evidence>